<feature type="compositionally biased region" description="Acidic residues" evidence="5">
    <location>
        <begin position="49"/>
        <end position="62"/>
    </location>
</feature>
<evidence type="ECO:0000256" key="2">
    <source>
        <dbReference type="ARBA" id="ARBA00022574"/>
    </source>
</evidence>
<dbReference type="InterPro" id="IPR020472">
    <property type="entry name" value="WD40_PAC1"/>
</dbReference>
<feature type="compositionally biased region" description="Acidic residues" evidence="5">
    <location>
        <begin position="536"/>
        <end position="546"/>
    </location>
</feature>
<dbReference type="PRINTS" id="PR00320">
    <property type="entry name" value="GPROTEINBRPT"/>
</dbReference>
<dbReference type="AlphaFoldDB" id="A0A4P9WY38"/>
<feature type="repeat" description="WD" evidence="4">
    <location>
        <begin position="323"/>
        <end position="358"/>
    </location>
</feature>
<evidence type="ECO:0000256" key="3">
    <source>
        <dbReference type="ARBA" id="ARBA00022737"/>
    </source>
</evidence>
<feature type="region of interest" description="Disordered" evidence="5">
    <location>
        <begin position="41"/>
        <end position="81"/>
    </location>
</feature>
<reference evidence="8 9" key="1">
    <citation type="journal article" date="2018" name="Nat. Microbiol.">
        <title>Leveraging single-cell genomics to expand the fungal tree of life.</title>
        <authorList>
            <person name="Ahrendt S.R."/>
            <person name="Quandt C.A."/>
            <person name="Ciobanu D."/>
            <person name="Clum A."/>
            <person name="Salamov A."/>
            <person name="Andreopoulos B."/>
            <person name="Cheng J.F."/>
            <person name="Woyke T."/>
            <person name="Pelin A."/>
            <person name="Henrissat B."/>
            <person name="Reynolds N.K."/>
            <person name="Benny G.L."/>
            <person name="Smith M.E."/>
            <person name="James T.Y."/>
            <person name="Grigoriev I.V."/>
        </authorList>
    </citation>
    <scope>NUCLEOTIDE SEQUENCE [LARGE SCALE GENOMIC DNA]</scope>
    <source>
        <strain evidence="8 9">ATCC 52028</strain>
    </source>
</reference>
<organism evidence="7 9">
    <name type="scientific">Caulochytrium protostelioides</name>
    <dbReference type="NCBI Taxonomy" id="1555241"/>
    <lineage>
        <taxon>Eukaryota</taxon>
        <taxon>Fungi</taxon>
        <taxon>Fungi incertae sedis</taxon>
        <taxon>Chytridiomycota</taxon>
        <taxon>Chytridiomycota incertae sedis</taxon>
        <taxon>Chytridiomycetes</taxon>
        <taxon>Caulochytriales</taxon>
        <taxon>Caulochytriaceae</taxon>
        <taxon>Caulochytrium</taxon>
    </lineage>
</organism>
<dbReference type="PANTHER" id="PTHR14091">
    <property type="entry name" value="PERIODIC TRYPTOPHAN PROTEIN 1"/>
    <property type="match status" value="1"/>
</dbReference>
<dbReference type="Proteomes" id="UP000274922">
    <property type="component" value="Unassembled WGS sequence"/>
</dbReference>
<dbReference type="Gene3D" id="2.130.10.10">
    <property type="entry name" value="YVTN repeat-like/Quinoprotein amine dehydrogenase"/>
    <property type="match status" value="2"/>
</dbReference>
<protein>
    <submittedName>
        <fullName evidence="6">WD40 repeat-like protein</fullName>
    </submittedName>
</protein>
<evidence type="ECO:0000313" key="7">
    <source>
        <dbReference type="EMBL" id="RKO98344.1"/>
    </source>
</evidence>
<evidence type="ECO:0000313" key="9">
    <source>
        <dbReference type="Proteomes" id="UP000274922"/>
    </source>
</evidence>
<evidence type="ECO:0000256" key="4">
    <source>
        <dbReference type="PROSITE-ProRule" id="PRU00221"/>
    </source>
</evidence>
<dbReference type="InterPro" id="IPR019775">
    <property type="entry name" value="WD40_repeat_CS"/>
</dbReference>
<dbReference type="STRING" id="1555241.A0A4P9WY38"/>
<dbReference type="InterPro" id="IPR036322">
    <property type="entry name" value="WD40_repeat_dom_sf"/>
</dbReference>
<reference evidence="6" key="3">
    <citation type="submission" date="2018-08" db="EMBL/GenBank/DDBJ databases">
        <title>Leveraging single-cell genomics to expand the Fungal Tree of Life.</title>
        <authorList>
            <consortium name="DOE Joint Genome Institute"/>
            <person name="Ahrendt S.R."/>
            <person name="Quandt C.A."/>
            <person name="Ciobanu D."/>
            <person name="Clum A."/>
            <person name="Salamov A."/>
            <person name="Andreopoulos B."/>
            <person name="Cheng J.-F."/>
            <person name="Woyke T."/>
            <person name="Pelin A."/>
            <person name="Henrissat B."/>
            <person name="Reynolds N."/>
            <person name="Benny G.L."/>
            <person name="Smith M.E."/>
            <person name="James T.Y."/>
            <person name="Grigoriev I.V."/>
        </authorList>
    </citation>
    <scope>NUCLEOTIDE SEQUENCE</scope>
    <source>
        <strain evidence="6">ATCC 52028</strain>
    </source>
</reference>
<dbReference type="GO" id="GO:0005634">
    <property type="term" value="C:nucleus"/>
    <property type="evidence" value="ECO:0007669"/>
    <property type="project" value="TreeGrafter"/>
</dbReference>
<feature type="region of interest" description="Disordered" evidence="5">
    <location>
        <begin position="123"/>
        <end position="145"/>
    </location>
</feature>
<dbReference type="SMART" id="SM00320">
    <property type="entry name" value="WD40"/>
    <property type="match status" value="6"/>
</dbReference>
<feature type="region of interest" description="Disordered" evidence="5">
    <location>
        <begin position="536"/>
        <end position="563"/>
    </location>
</feature>
<dbReference type="InterPro" id="IPR015943">
    <property type="entry name" value="WD40/YVTN_repeat-like_dom_sf"/>
</dbReference>
<keyword evidence="1" id="KW-0597">Phosphoprotein</keyword>
<proteinExistence type="predicted"/>
<dbReference type="InterPro" id="IPR044285">
    <property type="entry name" value="PWP1"/>
</dbReference>
<dbReference type="PROSITE" id="PS00678">
    <property type="entry name" value="WD_REPEATS_1"/>
    <property type="match status" value="2"/>
</dbReference>
<dbReference type="EMBL" id="ML009355">
    <property type="protein sequence ID" value="RKO97225.1"/>
    <property type="molecule type" value="Genomic_DNA"/>
</dbReference>
<feature type="region of interest" description="Disordered" evidence="5">
    <location>
        <begin position="248"/>
        <end position="271"/>
    </location>
</feature>
<feature type="repeat" description="WD" evidence="4">
    <location>
        <begin position="405"/>
        <end position="447"/>
    </location>
</feature>
<keyword evidence="2 4" id="KW-0853">WD repeat</keyword>
<gene>
    <name evidence="6" type="ORF">CAUPRSCDRAFT_11095</name>
    <name evidence="7" type="ORF">CXG81DRAFT_21406</name>
</gene>
<reference evidence="7" key="2">
    <citation type="submission" date="2018-04" db="EMBL/GenBank/DDBJ databases">
        <title>Leveraging single-cell genomics to expand the Fungal Tree of Life.</title>
        <authorList>
            <consortium name="DOE Joint Genome Institute"/>
            <person name="Ahrendt S.R."/>
            <person name="Quandt C.A."/>
            <person name="Ciobanu D."/>
            <person name="Clum A."/>
            <person name="Salamov A."/>
            <person name="Andreopoulos B."/>
            <person name="Cheng J.-F."/>
            <person name="Woyke T."/>
            <person name="Pelin A."/>
            <person name="Henrissat B."/>
            <person name="Benny G.L."/>
            <person name="Smith M.E."/>
            <person name="James T.Y."/>
            <person name="Grigoriev I.V."/>
        </authorList>
    </citation>
    <scope>NUCLEOTIDE SEQUENCE</scope>
    <source>
        <strain evidence="7">ATCC 52028</strain>
    </source>
</reference>
<dbReference type="InterPro" id="IPR001680">
    <property type="entry name" value="WD40_rpt"/>
</dbReference>
<keyword evidence="9" id="KW-1185">Reference proteome</keyword>
<evidence type="ECO:0000313" key="8">
    <source>
        <dbReference type="Proteomes" id="UP000268535"/>
    </source>
</evidence>
<accession>A0A4P9WY38</accession>
<keyword evidence="3" id="KW-0677">Repeat</keyword>
<sequence>MLSAVTWVRRGIPAPEPRRQHLNEEQFESLAQKLNLQVDLAKQQQEEWNGVDEDDESSEADVSESKIEQMQEPEAAEADGDPEAAFEREFNMATYDEEAAGITTEAPLFANIRGLSYRSNNDDPYLMLPEGHDPDAPASDDEEEQEDLRIEPTDNLLLACKTEDELSHLEVYVYEADQDNLYVHHDIMLPAFPLCLEWVGSCLTSEFDSQRGHGNYVAIGTFDTEIEIWDLDVAEPMYPTCILGGSNGGQGPAPAVPTGKKKKRAAKQPNAERHVDAVMSLSWNMHHKNLLASGSADGTLKIWDMTRPDNAARSFTPHGGAKVACVAWNPSEPTVILSGGYDKTVRVWDTRVADPTPAVFKLTADPEVVKWNPHNLTQFFVAAEDGTVSCYDASITTGAKPLLTIHAHEDAVSALDIHPTLPGCLITGSADKETKVWAYEVSQNGSTPKASCVVSRDVRAGKVFTAVFCPDSATESSRGDPQGVVAAVAGSGGNVVMWNLGENMGVRRAFGSKLPTPDRSLIKDDMVPQRKELLVMEDDEESDSDEPAMPVAEGLAAMEEDQN</sequence>
<dbReference type="EMBL" id="ML014474">
    <property type="protein sequence ID" value="RKO98344.1"/>
    <property type="molecule type" value="Genomic_DNA"/>
</dbReference>
<feature type="repeat" description="WD" evidence="4">
    <location>
        <begin position="271"/>
        <end position="313"/>
    </location>
</feature>
<dbReference type="SUPFAM" id="SSF50978">
    <property type="entry name" value="WD40 repeat-like"/>
    <property type="match status" value="1"/>
</dbReference>
<evidence type="ECO:0000256" key="5">
    <source>
        <dbReference type="SAM" id="MobiDB-lite"/>
    </source>
</evidence>
<evidence type="ECO:0000256" key="1">
    <source>
        <dbReference type="ARBA" id="ARBA00022553"/>
    </source>
</evidence>
<name>A0A4P9WY38_9FUNG</name>
<dbReference type="PANTHER" id="PTHR14091:SF0">
    <property type="entry name" value="PERIODIC TRYPTOPHAN PROTEIN 1 HOMOLOG"/>
    <property type="match status" value="1"/>
</dbReference>
<dbReference type="PROSITE" id="PS50082">
    <property type="entry name" value="WD_REPEATS_2"/>
    <property type="match status" value="3"/>
</dbReference>
<dbReference type="PROSITE" id="PS50294">
    <property type="entry name" value="WD_REPEATS_REGION"/>
    <property type="match status" value="3"/>
</dbReference>
<evidence type="ECO:0000313" key="6">
    <source>
        <dbReference type="EMBL" id="RKO97225.1"/>
    </source>
</evidence>
<dbReference type="Pfam" id="PF00400">
    <property type="entry name" value="WD40"/>
    <property type="match status" value="3"/>
</dbReference>
<dbReference type="GO" id="GO:0006364">
    <property type="term" value="P:rRNA processing"/>
    <property type="evidence" value="ECO:0007669"/>
    <property type="project" value="InterPro"/>
</dbReference>
<dbReference type="Proteomes" id="UP000268535">
    <property type="component" value="Unassembled WGS sequence"/>
</dbReference>
<dbReference type="OrthoDB" id="270624at2759"/>